<dbReference type="SUPFAM" id="SSF53067">
    <property type="entry name" value="Actin-like ATPase domain"/>
    <property type="match status" value="2"/>
</dbReference>
<comment type="similarity">
    <text evidence="4 15">Belongs to the FGGY kinase family.</text>
</comment>
<evidence type="ECO:0000313" key="19">
    <source>
        <dbReference type="Proteomes" id="UP000001519"/>
    </source>
</evidence>
<dbReference type="PANTHER" id="PTHR10196:SF56">
    <property type="entry name" value="GLYCEROL KINASE"/>
    <property type="match status" value="1"/>
</dbReference>
<keyword evidence="7 15" id="KW-0808">Transferase</keyword>
<evidence type="ECO:0000256" key="10">
    <source>
        <dbReference type="ARBA" id="ARBA00022787"/>
    </source>
</evidence>
<dbReference type="UniPathway" id="UPA00618">
    <property type="reaction ID" value="UER00672"/>
</dbReference>
<accession>A0A2I2YDI6</accession>
<protein>
    <recommendedName>
        <fullName evidence="5">glycerol kinase</fullName>
        <ecNumber evidence="5">2.7.1.30</ecNumber>
    </recommendedName>
</protein>
<dbReference type="EMBL" id="CABD030123608">
    <property type="status" value="NOT_ANNOTATED_CDS"/>
    <property type="molecule type" value="Genomic_DNA"/>
</dbReference>
<reference evidence="19" key="1">
    <citation type="submission" date="2011-05" db="EMBL/GenBank/DDBJ databases">
        <title>Insights into the evolution of the great apes provided by the gorilla genome.</title>
        <authorList>
            <person name="Scally A."/>
        </authorList>
    </citation>
    <scope>NUCLEOTIDE SEQUENCE [LARGE SCALE GENOMIC DNA]</scope>
</reference>
<evidence type="ECO:0000259" key="16">
    <source>
        <dbReference type="Pfam" id="PF00370"/>
    </source>
</evidence>
<evidence type="ECO:0000256" key="7">
    <source>
        <dbReference type="ARBA" id="ARBA00022679"/>
    </source>
</evidence>
<dbReference type="GO" id="GO:0005524">
    <property type="term" value="F:ATP binding"/>
    <property type="evidence" value="ECO:0007669"/>
    <property type="project" value="UniProtKB-KW"/>
</dbReference>
<dbReference type="GO" id="GO:0006072">
    <property type="term" value="P:glycerol-3-phosphate metabolic process"/>
    <property type="evidence" value="ECO:0007669"/>
    <property type="project" value="InterPro"/>
</dbReference>
<dbReference type="GO" id="GO:0004370">
    <property type="term" value="F:glycerol kinase activity"/>
    <property type="evidence" value="ECO:0007669"/>
    <property type="project" value="UniProtKB-EC"/>
</dbReference>
<dbReference type="Ensembl" id="ENSGGOT00000057882.1">
    <property type="protein sequence ID" value="ENSGGOP00000032966.1"/>
    <property type="gene ID" value="ENSGGOG00000006761.3"/>
</dbReference>
<comment type="pathway">
    <text evidence="3">Polyol metabolism; glycerol degradation via glycerol kinase pathway; sn-glycerol 3-phosphate from glycerol: step 1/1.</text>
</comment>
<dbReference type="AlphaFoldDB" id="A0A2I2YDI6"/>
<reference evidence="18" key="4">
    <citation type="submission" date="2025-09" db="UniProtKB">
        <authorList>
            <consortium name="Ensembl"/>
        </authorList>
    </citation>
    <scope>IDENTIFICATION</scope>
</reference>
<dbReference type="Gene3D" id="3.30.420.40">
    <property type="match status" value="2"/>
</dbReference>
<dbReference type="OMA" id="FMLMNIG"/>
<dbReference type="GO" id="GO:0019563">
    <property type="term" value="P:glycerol catabolic process"/>
    <property type="evidence" value="ECO:0007669"/>
    <property type="project" value="UniProtKB-UniPathway"/>
</dbReference>
<keyword evidence="14" id="KW-0472">Membrane</keyword>
<name>A0A2I2YDI6_GORGO</name>
<keyword evidence="13" id="KW-0496">Mitochondrion</keyword>
<sequence>MAASKKAVLGPLVGAVDQGTSSTRFLVFNSKTAELLSHHQVEIKQEFPREGWVEQDPKEILHSVYECIEKTCEKLGQLNIDISNIKAIGVSNQRETTVVWDKITGEPLYNAVVWLDLRTQSTVESLSKRIPGNNNFVKSKTGLPLSTYFSAVKLRWLLDNVRKVQKAVEEKRALFGTIDSWLIWSLTGGVNGGVHCTDVTNASRTMLFNIHSLEWDKQLCEFFGIPMEILPNVRSSSEIYGLMKAGALEGVPISGCLGDQSAALVGQMCFQIGQAKNTFILKNWFIDCIILYLCYFNFKKKCSHCVFSDHGLLTTVAYKLGRDKPVYYALEGSVAIAGAVIRWLRDNLGIIKTSEEIEKLAKEVGTSYGCYFVPAFSGLYAPYWEPSARGIICGLTQFTNKCHIAFAALEAVCFQTREILDAMNRDCGIPLSHLQVDGGMTSNKILMQLQADILYIPVVKPSMPETTALGAAMAAGAAEGVGVWSLEPEDLSAVTMERFEPQINAEESEIRYSTWKKAVMKSMGWVTTQSPESGDPSIFCSLPLGFFIVSSMVMLIGARYISG</sequence>
<keyword evidence="12" id="KW-0067">ATP-binding</keyword>
<dbReference type="Proteomes" id="UP000001519">
    <property type="component" value="Chromosome X"/>
</dbReference>
<dbReference type="EMBL" id="CABD030123609">
    <property type="status" value="NOT_ANNOTATED_CDS"/>
    <property type="molecule type" value="Genomic_DNA"/>
</dbReference>
<dbReference type="InterPro" id="IPR000577">
    <property type="entry name" value="Carb_kinase_FGGY"/>
</dbReference>
<dbReference type="STRING" id="9593.ENSGGOP00000032966"/>
<dbReference type="InterPro" id="IPR043129">
    <property type="entry name" value="ATPase_NBD"/>
</dbReference>
<dbReference type="PANTHER" id="PTHR10196">
    <property type="entry name" value="SUGAR KINASE"/>
    <property type="match status" value="1"/>
</dbReference>
<evidence type="ECO:0000256" key="3">
    <source>
        <dbReference type="ARBA" id="ARBA00005190"/>
    </source>
</evidence>
<dbReference type="CDD" id="cd07792">
    <property type="entry name" value="ASKHA_NBD_FGGY_GK1-3-like"/>
    <property type="match status" value="1"/>
</dbReference>
<evidence type="ECO:0000256" key="11">
    <source>
        <dbReference type="ARBA" id="ARBA00022798"/>
    </source>
</evidence>
<gene>
    <name evidence="18" type="primary">GK</name>
</gene>
<dbReference type="GO" id="GO:0005741">
    <property type="term" value="C:mitochondrial outer membrane"/>
    <property type="evidence" value="ECO:0007669"/>
    <property type="project" value="UniProtKB-SubCell"/>
</dbReference>
<evidence type="ECO:0000256" key="13">
    <source>
        <dbReference type="ARBA" id="ARBA00023128"/>
    </source>
</evidence>
<dbReference type="NCBIfam" id="TIGR01311">
    <property type="entry name" value="glycerol_kin"/>
    <property type="match status" value="1"/>
</dbReference>
<keyword evidence="11" id="KW-0319">Glycerol metabolism</keyword>
<dbReference type="NCBIfam" id="NF000756">
    <property type="entry name" value="PRK00047.1"/>
    <property type="match status" value="1"/>
</dbReference>
<feature type="domain" description="Carbohydrate kinase FGGY C-terminal" evidence="17">
    <location>
        <begin position="306"/>
        <end position="478"/>
    </location>
</feature>
<keyword evidence="9 15" id="KW-0418">Kinase</keyword>
<dbReference type="FunFam" id="3.30.420.40:FF:000043">
    <property type="entry name" value="glycerol kinase isoform X1"/>
    <property type="match status" value="1"/>
</dbReference>
<dbReference type="InterPro" id="IPR005999">
    <property type="entry name" value="Glycerol_kin"/>
</dbReference>
<keyword evidence="19" id="KW-1185">Reference proteome</keyword>
<evidence type="ECO:0000256" key="12">
    <source>
        <dbReference type="ARBA" id="ARBA00022840"/>
    </source>
</evidence>
<dbReference type="EC" id="2.7.1.30" evidence="5"/>
<dbReference type="PROSITE" id="PS00933">
    <property type="entry name" value="FGGY_KINASES_1"/>
    <property type="match status" value="1"/>
</dbReference>
<dbReference type="FunFam" id="3.30.420.40:FF:000033">
    <property type="entry name" value="glycerol kinase isoform X2"/>
    <property type="match status" value="1"/>
</dbReference>
<evidence type="ECO:0000256" key="4">
    <source>
        <dbReference type="ARBA" id="ARBA00009156"/>
    </source>
</evidence>
<evidence type="ECO:0000256" key="6">
    <source>
        <dbReference type="ARBA" id="ARBA00022490"/>
    </source>
</evidence>
<dbReference type="InterPro" id="IPR042018">
    <property type="entry name" value="GK1-3_metazoan-type"/>
</dbReference>
<dbReference type="InterPro" id="IPR018485">
    <property type="entry name" value="FGGY_C"/>
</dbReference>
<dbReference type="GeneTree" id="ENSGT01000000214434"/>
<evidence type="ECO:0000256" key="9">
    <source>
        <dbReference type="ARBA" id="ARBA00022777"/>
    </source>
</evidence>
<evidence type="ECO:0000256" key="2">
    <source>
        <dbReference type="ARBA" id="ARBA00004496"/>
    </source>
</evidence>
<dbReference type="InParanoid" id="A0A2I2YDI6"/>
<comment type="subcellular location">
    <subcellularLocation>
        <location evidence="2">Cytoplasm</location>
    </subcellularLocation>
    <subcellularLocation>
        <location evidence="1">Mitochondrion outer membrane</location>
    </subcellularLocation>
</comment>
<dbReference type="Pfam" id="PF00370">
    <property type="entry name" value="FGGY_N"/>
    <property type="match status" value="1"/>
</dbReference>
<evidence type="ECO:0000256" key="15">
    <source>
        <dbReference type="RuleBase" id="RU003733"/>
    </source>
</evidence>
<dbReference type="InterPro" id="IPR018484">
    <property type="entry name" value="FGGY_N"/>
</dbReference>
<evidence type="ECO:0000256" key="1">
    <source>
        <dbReference type="ARBA" id="ARBA00004294"/>
    </source>
</evidence>
<reference evidence="18" key="3">
    <citation type="submission" date="2025-08" db="UniProtKB">
        <authorList>
            <consortium name="Ensembl"/>
        </authorList>
    </citation>
    <scope>IDENTIFICATION</scope>
</reference>
<keyword evidence="6" id="KW-0963">Cytoplasm</keyword>
<dbReference type="PIRSF" id="PIRSF000538">
    <property type="entry name" value="GlpK"/>
    <property type="match status" value="1"/>
</dbReference>
<keyword evidence="8" id="KW-0547">Nucleotide-binding</keyword>
<dbReference type="Pfam" id="PF02782">
    <property type="entry name" value="FGGY_C"/>
    <property type="match status" value="1"/>
</dbReference>
<feature type="domain" description="Carbohydrate kinase FGGY N-terminal" evidence="16">
    <location>
        <begin position="13"/>
        <end position="266"/>
    </location>
</feature>
<evidence type="ECO:0000256" key="14">
    <source>
        <dbReference type="ARBA" id="ARBA00023136"/>
    </source>
</evidence>
<evidence type="ECO:0000313" key="18">
    <source>
        <dbReference type="Ensembl" id="ENSGGOP00000032966.1"/>
    </source>
</evidence>
<dbReference type="Bgee" id="ENSGGOG00000006761">
    <property type="expression patterns" value="Expressed in adult mammalian kidney and 5 other cell types or tissues"/>
</dbReference>
<reference evidence="18 19" key="2">
    <citation type="journal article" date="2012" name="Nature">
        <title>Insights into hominid evolution from the gorilla genome sequence.</title>
        <authorList>
            <person name="Scally A."/>
            <person name="Dutheil J.Y."/>
            <person name="Hillier L.W."/>
            <person name="Jordan G.E."/>
            <person name="Goodhead I."/>
            <person name="Herrero J."/>
            <person name="Hobolth A."/>
            <person name="Lappalainen T."/>
            <person name="Mailund T."/>
            <person name="Marques-Bonet T."/>
            <person name="McCarthy S."/>
            <person name="Montgomery S.H."/>
            <person name="Schwalie P.C."/>
            <person name="Tang Y.A."/>
            <person name="Ward M.C."/>
            <person name="Xue Y."/>
            <person name="Yngvadottir B."/>
            <person name="Alkan C."/>
            <person name="Andersen L.N."/>
            <person name="Ayub Q."/>
            <person name="Ball E.V."/>
            <person name="Beal K."/>
            <person name="Bradley B.J."/>
            <person name="Chen Y."/>
            <person name="Clee C.M."/>
            <person name="Fitzgerald S."/>
            <person name="Graves T.A."/>
            <person name="Gu Y."/>
            <person name="Heath P."/>
            <person name="Heger A."/>
            <person name="Karakoc E."/>
            <person name="Kolb-Kokocinski A."/>
            <person name="Laird G.K."/>
            <person name="Lunter G."/>
            <person name="Meader S."/>
            <person name="Mort M."/>
            <person name="Mullikin J.C."/>
            <person name="Munch K."/>
            <person name="O'Connor T.D."/>
            <person name="Phillips A.D."/>
            <person name="Prado-Martinez J."/>
            <person name="Rogers A.S."/>
            <person name="Sajjadian S."/>
            <person name="Schmidt D."/>
            <person name="Shaw K."/>
            <person name="Simpson J.T."/>
            <person name="Stenson P.D."/>
            <person name="Turner D.J."/>
            <person name="Vigilant L."/>
            <person name="Vilella A.J."/>
            <person name="Whitener W."/>
            <person name="Zhu B."/>
            <person name="Cooper D.N."/>
            <person name="de Jong P."/>
            <person name="Dermitzakis E.T."/>
            <person name="Eichler E.E."/>
            <person name="Flicek P."/>
            <person name="Goldman N."/>
            <person name="Mundy N.I."/>
            <person name="Ning Z."/>
            <person name="Odom D.T."/>
            <person name="Ponting C.P."/>
            <person name="Quail M.A."/>
            <person name="Ryder O.A."/>
            <person name="Searle S.M."/>
            <person name="Warren W.C."/>
            <person name="Wilson R.K."/>
            <person name="Schierup M.H."/>
            <person name="Rogers J."/>
            <person name="Tyler-Smith C."/>
            <person name="Durbin R."/>
        </authorList>
    </citation>
    <scope>NUCLEOTIDE SEQUENCE [LARGE SCALE GENOMIC DNA]</scope>
</reference>
<dbReference type="InterPro" id="IPR018483">
    <property type="entry name" value="Carb_kinase_FGGY_CS"/>
</dbReference>
<proteinExistence type="inferred from homology"/>
<evidence type="ECO:0000256" key="5">
    <source>
        <dbReference type="ARBA" id="ARBA00012099"/>
    </source>
</evidence>
<evidence type="ECO:0000256" key="8">
    <source>
        <dbReference type="ARBA" id="ARBA00022741"/>
    </source>
</evidence>
<organism evidence="18 19">
    <name type="scientific">Gorilla gorilla gorilla</name>
    <name type="common">Western lowland gorilla</name>
    <dbReference type="NCBI Taxonomy" id="9595"/>
    <lineage>
        <taxon>Eukaryota</taxon>
        <taxon>Metazoa</taxon>
        <taxon>Chordata</taxon>
        <taxon>Craniata</taxon>
        <taxon>Vertebrata</taxon>
        <taxon>Euteleostomi</taxon>
        <taxon>Mammalia</taxon>
        <taxon>Eutheria</taxon>
        <taxon>Euarchontoglires</taxon>
        <taxon>Primates</taxon>
        <taxon>Haplorrhini</taxon>
        <taxon>Catarrhini</taxon>
        <taxon>Hominidae</taxon>
        <taxon>Gorilla</taxon>
    </lineage>
</organism>
<keyword evidence="10" id="KW-1000">Mitochondrion outer membrane</keyword>
<dbReference type="PROSITE" id="PS00445">
    <property type="entry name" value="FGGY_KINASES_2"/>
    <property type="match status" value="1"/>
</dbReference>
<evidence type="ECO:0000259" key="17">
    <source>
        <dbReference type="Pfam" id="PF02782"/>
    </source>
</evidence>